<protein>
    <submittedName>
        <fullName evidence="3">Toll/interleukin-1 receptor domain-containing protein</fullName>
    </submittedName>
</protein>
<dbReference type="InterPro" id="IPR000157">
    <property type="entry name" value="TIR_dom"/>
</dbReference>
<dbReference type="PROSITE" id="PS50104">
    <property type="entry name" value="TIR"/>
    <property type="match status" value="1"/>
</dbReference>
<feature type="transmembrane region" description="Helical" evidence="1">
    <location>
        <begin position="476"/>
        <end position="496"/>
    </location>
</feature>
<feature type="domain" description="TIR" evidence="2">
    <location>
        <begin position="159"/>
        <end position="300"/>
    </location>
</feature>
<feature type="transmembrane region" description="Helical" evidence="1">
    <location>
        <begin position="397"/>
        <end position="421"/>
    </location>
</feature>
<dbReference type="Proteomes" id="UP000823990">
    <property type="component" value="Unassembled WGS sequence"/>
</dbReference>
<evidence type="ECO:0000259" key="2">
    <source>
        <dbReference type="PROSITE" id="PS50104"/>
    </source>
</evidence>
<dbReference type="GO" id="GO:0007165">
    <property type="term" value="P:signal transduction"/>
    <property type="evidence" value="ECO:0007669"/>
    <property type="project" value="InterPro"/>
</dbReference>
<keyword evidence="3" id="KW-0675">Receptor</keyword>
<reference evidence="3" key="2">
    <citation type="submission" date="2021-04" db="EMBL/GenBank/DDBJ databases">
        <authorList>
            <person name="Gilroy R."/>
        </authorList>
    </citation>
    <scope>NUCLEOTIDE SEQUENCE</scope>
    <source>
        <strain evidence="3">12435</strain>
    </source>
</reference>
<feature type="transmembrane region" description="Helical" evidence="1">
    <location>
        <begin position="508"/>
        <end position="527"/>
    </location>
</feature>
<gene>
    <name evidence="3" type="ORF">H9892_05735</name>
</gene>
<dbReference type="Gene3D" id="2.20.28.30">
    <property type="entry name" value="RNA polymerase ii, chain L"/>
    <property type="match status" value="1"/>
</dbReference>
<keyword evidence="1" id="KW-0472">Membrane</keyword>
<organism evidence="3 4">
    <name type="scientific">Candidatus Protoclostridium stercorigallinarum</name>
    <dbReference type="NCBI Taxonomy" id="2838741"/>
    <lineage>
        <taxon>Bacteria</taxon>
        <taxon>Bacillati</taxon>
        <taxon>Bacillota</taxon>
        <taxon>Clostridia</taxon>
        <taxon>Candidatus Protoclostridium</taxon>
    </lineage>
</organism>
<reference evidence="3" key="1">
    <citation type="journal article" date="2021" name="PeerJ">
        <title>Extensive microbial diversity within the chicken gut microbiome revealed by metagenomics and culture.</title>
        <authorList>
            <person name="Gilroy R."/>
            <person name="Ravi A."/>
            <person name="Getino M."/>
            <person name="Pursley I."/>
            <person name="Horton D.L."/>
            <person name="Alikhan N.F."/>
            <person name="Baker D."/>
            <person name="Gharbi K."/>
            <person name="Hall N."/>
            <person name="Watson M."/>
            <person name="Adriaenssens E.M."/>
            <person name="Foster-Nyarko E."/>
            <person name="Jarju S."/>
            <person name="Secka A."/>
            <person name="Antonio M."/>
            <person name="Oren A."/>
            <person name="Chaudhuri R.R."/>
            <person name="La Ragione R."/>
            <person name="Hildebrand F."/>
            <person name="Pallen M.J."/>
        </authorList>
    </citation>
    <scope>NUCLEOTIDE SEQUENCE</scope>
    <source>
        <strain evidence="3">12435</strain>
    </source>
</reference>
<dbReference type="Gene3D" id="3.40.50.10140">
    <property type="entry name" value="Toll/interleukin-1 receptor homology (TIR) domain"/>
    <property type="match status" value="1"/>
</dbReference>
<feature type="transmembrane region" description="Helical" evidence="1">
    <location>
        <begin position="441"/>
        <end position="460"/>
    </location>
</feature>
<evidence type="ECO:0000313" key="4">
    <source>
        <dbReference type="Proteomes" id="UP000823990"/>
    </source>
</evidence>
<dbReference type="SUPFAM" id="SSF52200">
    <property type="entry name" value="Toll/Interleukin receptor TIR domain"/>
    <property type="match status" value="1"/>
</dbReference>
<proteinExistence type="predicted"/>
<dbReference type="Pfam" id="PF13676">
    <property type="entry name" value="TIR_2"/>
    <property type="match status" value="1"/>
</dbReference>
<dbReference type="EMBL" id="DXHS01000090">
    <property type="protein sequence ID" value="HIW02822.1"/>
    <property type="molecule type" value="Genomic_DNA"/>
</dbReference>
<accession>A0A9D1Q222</accession>
<evidence type="ECO:0000313" key="3">
    <source>
        <dbReference type="EMBL" id="HIW02822.1"/>
    </source>
</evidence>
<keyword evidence="1" id="KW-0812">Transmembrane</keyword>
<sequence>MDMILDKKCEMCGGQLEISPDGMKAKCPYCGSTYSYSLPVTREIAIGLDRANNYRLHNMFDNAVVEYKTLLKDKAFENNAEAYWGLVLSEYGIEYVRDMRDDVYVPTCHRTVSRSIFDDENYGKAVACASPDMRAVYEQKAAEIDELQRSIKSQAEAVEASDVFICFKSTDNRAATKDRYIARRIYDELTKRGFRTFFSEVSLKSKLGSDYEPLIYKALTTAKAMILVATKEEYLDSPFVRNEWSRFLERKKNEPSLFVIPVFGDIDPSALPSSEQGVDLSKYPAGGYETDIADNLESRLGKRSVPKINEEIIEEYNRYNEINRVKLEKEYAHALRDVDTSMRRTKNAGKEYAAKAEETEKLGDYKNAKVLAADYRKKAETFTKAESKQLVRLRIEYLILSAAGIALCVLCILFMLGGSGAMNDFLGIEVNDSMRAEMTNAFIGVSAGIFAVVPPIFAVFSEKLRYHASAHRTETAIYAIAVALMLASTAVYFVTYGEDESAESLSSAIIMTVFTVVMAALGALHVLKFVKPLKPQQ</sequence>
<keyword evidence="1" id="KW-1133">Transmembrane helix</keyword>
<name>A0A9D1Q222_9FIRM</name>
<evidence type="ECO:0000256" key="1">
    <source>
        <dbReference type="SAM" id="Phobius"/>
    </source>
</evidence>
<comment type="caution">
    <text evidence="3">The sequence shown here is derived from an EMBL/GenBank/DDBJ whole genome shotgun (WGS) entry which is preliminary data.</text>
</comment>
<dbReference type="AlphaFoldDB" id="A0A9D1Q222"/>
<dbReference type="InterPro" id="IPR035897">
    <property type="entry name" value="Toll_tir_struct_dom_sf"/>
</dbReference>